<protein>
    <submittedName>
        <fullName evidence="4">Enhancer of mRNA-decapping protein 4</fullName>
    </submittedName>
</protein>
<sequence>MILRTASSFKDHPNGVDDDGDAWPPFRQAGVFDPFMDDSRVAIQFIYLVDNTLVVGGAAGQVRYIFHHLSLFLYHKICPLIPSKTLNTK</sequence>
<organism evidence="4">
    <name type="scientific">Schistosoma curassoni</name>
    <dbReference type="NCBI Taxonomy" id="6186"/>
    <lineage>
        <taxon>Eukaryota</taxon>
        <taxon>Metazoa</taxon>
        <taxon>Spiralia</taxon>
        <taxon>Lophotrochozoa</taxon>
        <taxon>Platyhelminthes</taxon>
        <taxon>Trematoda</taxon>
        <taxon>Digenea</taxon>
        <taxon>Strigeidida</taxon>
        <taxon>Schistosomatoidea</taxon>
        <taxon>Schistosomatidae</taxon>
        <taxon>Schistosoma</taxon>
    </lineage>
</organism>
<gene>
    <name evidence="2" type="ORF">SCUD_LOCUS6639</name>
</gene>
<dbReference type="WBParaSite" id="SCUD_0000663901-mRNA-1">
    <property type="protein sequence ID" value="SCUD_0000663901-mRNA-1"/>
    <property type="gene ID" value="SCUD_0000663901"/>
</dbReference>
<evidence type="ECO:0000313" key="4">
    <source>
        <dbReference type="WBParaSite" id="SCUD_0000663901-mRNA-1"/>
    </source>
</evidence>
<reference evidence="4" key="1">
    <citation type="submission" date="2016-06" db="UniProtKB">
        <authorList>
            <consortium name="WormBaseParasite"/>
        </authorList>
    </citation>
    <scope>IDENTIFICATION</scope>
</reference>
<reference evidence="2 3" key="2">
    <citation type="submission" date="2018-11" db="EMBL/GenBank/DDBJ databases">
        <authorList>
            <consortium name="Pathogen Informatics"/>
        </authorList>
    </citation>
    <scope>NUCLEOTIDE SEQUENCE [LARGE SCALE GENOMIC DNA]</scope>
    <source>
        <strain evidence="2">Dakar</strain>
        <strain evidence="3">Dakar, Senegal</strain>
    </source>
</reference>
<proteinExistence type="predicted"/>
<keyword evidence="3" id="KW-1185">Reference proteome</keyword>
<dbReference type="STRING" id="6186.A0A183JV96"/>
<dbReference type="EMBL" id="UZAK01015798">
    <property type="protein sequence ID" value="VDP05993.1"/>
    <property type="molecule type" value="Genomic_DNA"/>
</dbReference>
<dbReference type="AlphaFoldDB" id="A0A183JV96"/>
<evidence type="ECO:0000313" key="3">
    <source>
        <dbReference type="Proteomes" id="UP000279833"/>
    </source>
</evidence>
<name>A0A183JV96_9TREM</name>
<accession>A0A183JV96</accession>
<dbReference type="Proteomes" id="UP000279833">
    <property type="component" value="Unassembled WGS sequence"/>
</dbReference>
<evidence type="ECO:0000256" key="1">
    <source>
        <dbReference type="SAM" id="MobiDB-lite"/>
    </source>
</evidence>
<evidence type="ECO:0000313" key="2">
    <source>
        <dbReference type="EMBL" id="VDP05993.1"/>
    </source>
</evidence>
<feature type="region of interest" description="Disordered" evidence="1">
    <location>
        <begin position="1"/>
        <end position="23"/>
    </location>
</feature>